<proteinExistence type="predicted"/>
<reference evidence="4" key="1">
    <citation type="journal article" date="2015" name="Nature">
        <title>Complex archaea that bridge the gap between prokaryotes and eukaryotes.</title>
        <authorList>
            <person name="Spang A."/>
            <person name="Saw J.H."/>
            <person name="Jorgensen S.L."/>
            <person name="Zaremba-Niedzwiedzka K."/>
            <person name="Martijn J."/>
            <person name="Lind A.E."/>
            <person name="van Eijk R."/>
            <person name="Schleper C."/>
            <person name="Guy L."/>
            <person name="Ettema T.J."/>
        </authorList>
    </citation>
    <scope>NUCLEOTIDE SEQUENCE</scope>
</reference>
<comment type="caution">
    <text evidence="4">The sequence shown here is derived from an EMBL/GenBank/DDBJ whole genome shotgun (WGS) entry which is preliminary data.</text>
</comment>
<dbReference type="PRINTS" id="PR00508">
    <property type="entry name" value="S21N4MTFRASE"/>
</dbReference>
<protein>
    <recommendedName>
        <fullName evidence="3">DNA methylase N-4/N-6 domain-containing protein</fullName>
    </recommendedName>
</protein>
<evidence type="ECO:0000313" key="4">
    <source>
        <dbReference type="EMBL" id="KKK95020.1"/>
    </source>
</evidence>
<dbReference type="InterPro" id="IPR001091">
    <property type="entry name" value="RM_Methyltransferase"/>
</dbReference>
<feature type="non-terminal residue" evidence="4">
    <location>
        <position position="1"/>
    </location>
</feature>
<evidence type="ECO:0000259" key="3">
    <source>
        <dbReference type="Pfam" id="PF01555"/>
    </source>
</evidence>
<dbReference type="InterPro" id="IPR029063">
    <property type="entry name" value="SAM-dependent_MTases_sf"/>
</dbReference>
<accession>A0A0F9AA09</accession>
<gene>
    <name evidence="4" type="ORF">LCGC14_2677010</name>
</gene>
<sequence>DKTKFIGEFGLRYNLWKMHTNTSTPDHPAPFPKQLAHDHIISWSNECDIVLDPFSGSGTTCKMAEETKRKFIGIDCSEEYCKMARKCLTYDIDIASSAPQLKSDDFSDLII</sequence>
<keyword evidence="2" id="KW-0808">Transferase</keyword>
<evidence type="ECO:0000256" key="2">
    <source>
        <dbReference type="ARBA" id="ARBA00022679"/>
    </source>
</evidence>
<keyword evidence="1" id="KW-0489">Methyltransferase</keyword>
<dbReference type="Pfam" id="PF01555">
    <property type="entry name" value="N6_N4_Mtase"/>
    <property type="match status" value="1"/>
</dbReference>
<evidence type="ECO:0000256" key="1">
    <source>
        <dbReference type="ARBA" id="ARBA00022603"/>
    </source>
</evidence>
<dbReference type="Gene3D" id="3.40.50.150">
    <property type="entry name" value="Vaccinia Virus protein VP39"/>
    <property type="match status" value="1"/>
</dbReference>
<dbReference type="GO" id="GO:0003677">
    <property type="term" value="F:DNA binding"/>
    <property type="evidence" value="ECO:0007669"/>
    <property type="project" value="InterPro"/>
</dbReference>
<dbReference type="EMBL" id="LAZR01047094">
    <property type="protein sequence ID" value="KKK95020.1"/>
    <property type="molecule type" value="Genomic_DNA"/>
</dbReference>
<organism evidence="4">
    <name type="scientific">marine sediment metagenome</name>
    <dbReference type="NCBI Taxonomy" id="412755"/>
    <lineage>
        <taxon>unclassified sequences</taxon>
        <taxon>metagenomes</taxon>
        <taxon>ecological metagenomes</taxon>
    </lineage>
</organism>
<name>A0A0F9AA09_9ZZZZ</name>
<dbReference type="AlphaFoldDB" id="A0A0F9AA09"/>
<dbReference type="SUPFAM" id="SSF53335">
    <property type="entry name" value="S-adenosyl-L-methionine-dependent methyltransferases"/>
    <property type="match status" value="1"/>
</dbReference>
<feature type="domain" description="DNA methylase N-4/N-6" evidence="3">
    <location>
        <begin position="15"/>
        <end position="85"/>
    </location>
</feature>
<dbReference type="InterPro" id="IPR002941">
    <property type="entry name" value="DNA_methylase_N4/N6"/>
</dbReference>
<dbReference type="GO" id="GO:0032259">
    <property type="term" value="P:methylation"/>
    <property type="evidence" value="ECO:0007669"/>
    <property type="project" value="UniProtKB-KW"/>
</dbReference>
<dbReference type="GO" id="GO:0008170">
    <property type="term" value="F:N-methyltransferase activity"/>
    <property type="evidence" value="ECO:0007669"/>
    <property type="project" value="InterPro"/>
</dbReference>